<protein>
    <submittedName>
        <fullName evidence="1">Uncharacterized protein</fullName>
    </submittedName>
</protein>
<proteinExistence type="predicted"/>
<dbReference type="KEGG" id="cko:CKO_03474"/>
<keyword evidence="2" id="KW-1185">Reference proteome</keyword>
<evidence type="ECO:0000313" key="2">
    <source>
        <dbReference type="Proteomes" id="UP000008148"/>
    </source>
</evidence>
<dbReference type="AlphaFoldDB" id="A8AM41"/>
<accession>A8AM41</accession>
<dbReference type="STRING" id="290338.CKO_03474"/>
<reference evidence="1 2" key="1">
    <citation type="submission" date="2007-08" db="EMBL/GenBank/DDBJ databases">
        <authorList>
            <consortium name="The Citrobacter koseri Genome Sequencing Project"/>
            <person name="McClelland M."/>
            <person name="Sanderson E.K."/>
            <person name="Porwollik S."/>
            <person name="Spieth J."/>
            <person name="Clifton W.S."/>
            <person name="Latreille P."/>
            <person name="Courtney L."/>
            <person name="Wang C."/>
            <person name="Pepin K."/>
            <person name="Bhonagiri V."/>
            <person name="Nash W."/>
            <person name="Johnson M."/>
            <person name="Thiruvilangam P."/>
            <person name="Wilson R."/>
        </authorList>
    </citation>
    <scope>NUCLEOTIDE SEQUENCE [LARGE SCALE GENOMIC DNA]</scope>
    <source>
        <strain evidence="2">ATCC BAA-895 / CDC 4225-83 / SGSC4696</strain>
    </source>
</reference>
<dbReference type="EMBL" id="CP000822">
    <property type="protein sequence ID" value="ABV14554.1"/>
    <property type="molecule type" value="Genomic_DNA"/>
</dbReference>
<dbReference type="HOGENOM" id="CLU_2080602_0_0_6"/>
<evidence type="ECO:0000313" key="1">
    <source>
        <dbReference type="EMBL" id="ABV14554.1"/>
    </source>
</evidence>
<dbReference type="Proteomes" id="UP000008148">
    <property type="component" value="Chromosome"/>
</dbReference>
<name>A8AM41_CITK8</name>
<sequence>MAGGQLQSRAASARRRVRHHFAVAGFVALRRRKGRFAESADKAARRIEWSQKYGQGEVDREWQIAVQGMADQVGGQQSDIVLPDDFCGLVQRQPLLADFVWGHGAFLFVLLVVCSAC</sequence>
<gene>
    <name evidence="1" type="ordered locus">CKO_03474</name>
</gene>
<organism evidence="1 2">
    <name type="scientific">Citrobacter koseri (strain ATCC BAA-895 / CDC 4225-83 / SGSC4696)</name>
    <dbReference type="NCBI Taxonomy" id="290338"/>
    <lineage>
        <taxon>Bacteria</taxon>
        <taxon>Pseudomonadati</taxon>
        <taxon>Pseudomonadota</taxon>
        <taxon>Gammaproteobacteria</taxon>
        <taxon>Enterobacterales</taxon>
        <taxon>Enterobacteriaceae</taxon>
        <taxon>Citrobacter</taxon>
    </lineage>
</organism>